<feature type="region of interest" description="Disordered" evidence="1">
    <location>
        <begin position="260"/>
        <end position="316"/>
    </location>
</feature>
<feature type="compositionally biased region" description="Acidic residues" evidence="1">
    <location>
        <begin position="306"/>
        <end position="316"/>
    </location>
</feature>
<accession>A0A2M7VGI9</accession>
<feature type="compositionally biased region" description="Acidic residues" evidence="1">
    <location>
        <begin position="279"/>
        <end position="299"/>
    </location>
</feature>
<gene>
    <name evidence="2" type="ORF">COX77_00275</name>
</gene>
<organism evidence="2 3">
    <name type="scientific">Candidatus Komeilibacteria bacterium CG_4_10_14_0_2_um_filter_37_10</name>
    <dbReference type="NCBI Taxonomy" id="1974470"/>
    <lineage>
        <taxon>Bacteria</taxon>
        <taxon>Candidatus Komeiliibacteriota</taxon>
    </lineage>
</organism>
<evidence type="ECO:0000313" key="3">
    <source>
        <dbReference type="Proteomes" id="UP000230405"/>
    </source>
</evidence>
<evidence type="ECO:0000313" key="2">
    <source>
        <dbReference type="EMBL" id="PIZ99863.1"/>
    </source>
</evidence>
<dbReference type="EMBL" id="PFPO01000006">
    <property type="protein sequence ID" value="PIZ99863.1"/>
    <property type="molecule type" value="Genomic_DNA"/>
</dbReference>
<proteinExistence type="predicted"/>
<dbReference type="AlphaFoldDB" id="A0A2M7VGI9"/>
<sequence length="316" mass="36564">MSNLQIVQVTTEQAIELLKKTAKLPQKIGLEQILALGFTQDVALSTLKGLLMVAPTDDANLIWNKLKVEITYSLLLWTGEKIDCDLVERFQIPPYALVKAFFFHRQLGYVNRNDYNIQLAKITDEDSEQFAEILNSLPVPLAVEMIEQMTLPTILTLVNCEVTNYKENYGVKEFEIAIREGLDFIGPLHILNWLQKNCPSRYDEVIDFVKEGSKKRQDYAERAQEYDEYRRRNKQARNIITDENPEDYIEELLQEGIENSTIPDFIDNETEDTEKITNDEDNNQEEGSNDFVEESDELTDIPFTESDTETEEDENE</sequence>
<reference evidence="3" key="1">
    <citation type="submission" date="2017-09" db="EMBL/GenBank/DDBJ databases">
        <title>Depth-based differentiation of microbial function through sediment-hosted aquifers and enrichment of novel symbionts in the deep terrestrial subsurface.</title>
        <authorList>
            <person name="Probst A.J."/>
            <person name="Ladd B."/>
            <person name="Jarett J.K."/>
            <person name="Geller-Mcgrath D.E."/>
            <person name="Sieber C.M.K."/>
            <person name="Emerson J.B."/>
            <person name="Anantharaman K."/>
            <person name="Thomas B.C."/>
            <person name="Malmstrom R."/>
            <person name="Stieglmeier M."/>
            <person name="Klingl A."/>
            <person name="Woyke T."/>
            <person name="Ryan C.M."/>
            <person name="Banfield J.F."/>
        </authorList>
    </citation>
    <scope>NUCLEOTIDE SEQUENCE [LARGE SCALE GENOMIC DNA]</scope>
</reference>
<evidence type="ECO:0000256" key="1">
    <source>
        <dbReference type="SAM" id="MobiDB-lite"/>
    </source>
</evidence>
<comment type="caution">
    <text evidence="2">The sequence shown here is derived from an EMBL/GenBank/DDBJ whole genome shotgun (WGS) entry which is preliminary data.</text>
</comment>
<dbReference type="Proteomes" id="UP000230405">
    <property type="component" value="Unassembled WGS sequence"/>
</dbReference>
<protein>
    <submittedName>
        <fullName evidence="2">Uncharacterized protein</fullName>
    </submittedName>
</protein>
<name>A0A2M7VGI9_9BACT</name>